<gene>
    <name evidence="7" type="ORF">QBC33DRAFT_566139</name>
</gene>
<feature type="region of interest" description="Disordered" evidence="6">
    <location>
        <begin position="331"/>
        <end position="369"/>
    </location>
</feature>
<evidence type="ECO:0000256" key="6">
    <source>
        <dbReference type="SAM" id="MobiDB-lite"/>
    </source>
</evidence>
<dbReference type="GO" id="GO:0033314">
    <property type="term" value="P:mitotic DNA replication checkpoint signaling"/>
    <property type="evidence" value="ECO:0007669"/>
    <property type="project" value="TreeGrafter"/>
</dbReference>
<evidence type="ECO:0000256" key="5">
    <source>
        <dbReference type="ARBA" id="ARBA00023242"/>
    </source>
</evidence>
<dbReference type="EMBL" id="MU838998">
    <property type="protein sequence ID" value="KAK1772005.1"/>
    <property type="molecule type" value="Genomic_DNA"/>
</dbReference>
<evidence type="ECO:0000256" key="1">
    <source>
        <dbReference type="ARBA" id="ARBA00004123"/>
    </source>
</evidence>
<feature type="compositionally biased region" description="Low complexity" evidence="6">
    <location>
        <begin position="191"/>
        <end position="220"/>
    </location>
</feature>
<dbReference type="GO" id="GO:0005681">
    <property type="term" value="C:spliceosomal complex"/>
    <property type="evidence" value="ECO:0007669"/>
    <property type="project" value="InterPro"/>
</dbReference>
<organism evidence="7 8">
    <name type="scientific">Phialemonium atrogriseum</name>
    <dbReference type="NCBI Taxonomy" id="1093897"/>
    <lineage>
        <taxon>Eukaryota</taxon>
        <taxon>Fungi</taxon>
        <taxon>Dikarya</taxon>
        <taxon>Ascomycota</taxon>
        <taxon>Pezizomycotina</taxon>
        <taxon>Sordariomycetes</taxon>
        <taxon>Sordariomycetidae</taxon>
        <taxon>Cephalothecales</taxon>
        <taxon>Cephalothecaceae</taxon>
        <taxon>Phialemonium</taxon>
    </lineage>
</organism>
<sequence>MADVRSLLRQQRAARRIEHPHAAYSDAGKLLCTVCHEHVKTESLWDGHVRGAGHQQRLQSRQADEAGKANGAGAATQSSHKRKLDVDGGDGDGDQNMGDAVEEESVRKKRSRPDMTSSDAAGAKDPSTPAPPLLRRASGAPVQGVEIQIPSRPATPVATRDGSIGSGTATSVASTPKFAPSGRSPLIPQDPTNTATTTATVPPSSASTQKQQQQRQPTTTVDEDEWAAFEAEMVAPAPAPDAVISAPAMTAAEAAAKEEQERRRAQEEDGAELDDEREEAARALEAEFEEMEELEGRVRRLKERREALRQRGGPAPAPAAGVAAVVGAGGGKGLADGKENANGGVVGGEEESEDDEDDEDDWAGFRFRA</sequence>
<evidence type="ECO:0000256" key="4">
    <source>
        <dbReference type="ARBA" id="ARBA00022833"/>
    </source>
</evidence>
<evidence type="ECO:0000313" key="7">
    <source>
        <dbReference type="EMBL" id="KAK1772005.1"/>
    </source>
</evidence>
<keyword evidence="3" id="KW-0863">Zinc-finger</keyword>
<comment type="caution">
    <text evidence="7">The sequence shown here is derived from an EMBL/GenBank/DDBJ whole genome shotgun (WGS) entry which is preliminary data.</text>
</comment>
<dbReference type="RefSeq" id="XP_060288218.1">
    <property type="nucleotide sequence ID" value="XM_060430446.1"/>
</dbReference>
<feature type="compositionally biased region" description="Acidic residues" evidence="6">
    <location>
        <begin position="268"/>
        <end position="278"/>
    </location>
</feature>
<feature type="compositionally biased region" description="Basic and acidic residues" evidence="6">
    <location>
        <begin position="255"/>
        <end position="267"/>
    </location>
</feature>
<accession>A0AAJ0FTC1</accession>
<dbReference type="GeneID" id="85313633"/>
<dbReference type="GO" id="GO:0033260">
    <property type="term" value="P:nuclear DNA replication"/>
    <property type="evidence" value="ECO:0007669"/>
    <property type="project" value="TreeGrafter"/>
</dbReference>
<evidence type="ECO:0000256" key="3">
    <source>
        <dbReference type="ARBA" id="ARBA00022771"/>
    </source>
</evidence>
<evidence type="ECO:0000256" key="2">
    <source>
        <dbReference type="ARBA" id="ARBA00022723"/>
    </source>
</evidence>
<proteinExistence type="predicted"/>
<feature type="compositionally biased region" description="Acidic residues" evidence="6">
    <location>
        <begin position="348"/>
        <end position="362"/>
    </location>
</feature>
<dbReference type="GO" id="GO:0003676">
    <property type="term" value="F:nucleic acid binding"/>
    <property type="evidence" value="ECO:0007669"/>
    <property type="project" value="InterPro"/>
</dbReference>
<keyword evidence="5" id="KW-0539">Nucleus</keyword>
<reference evidence="7" key="1">
    <citation type="submission" date="2023-06" db="EMBL/GenBank/DDBJ databases">
        <title>Genome-scale phylogeny and comparative genomics of the fungal order Sordariales.</title>
        <authorList>
            <consortium name="Lawrence Berkeley National Laboratory"/>
            <person name="Hensen N."/>
            <person name="Bonometti L."/>
            <person name="Westerberg I."/>
            <person name="Brannstrom I.O."/>
            <person name="Guillou S."/>
            <person name="Cros-Aarteil S."/>
            <person name="Calhoun S."/>
            <person name="Haridas S."/>
            <person name="Kuo A."/>
            <person name="Mondo S."/>
            <person name="Pangilinan J."/>
            <person name="Riley R."/>
            <person name="Labutti K."/>
            <person name="Andreopoulos B."/>
            <person name="Lipzen A."/>
            <person name="Chen C."/>
            <person name="Yanf M."/>
            <person name="Daum C."/>
            <person name="Ng V."/>
            <person name="Clum A."/>
            <person name="Steindorff A."/>
            <person name="Ohm R."/>
            <person name="Martin F."/>
            <person name="Silar P."/>
            <person name="Natvig D."/>
            <person name="Lalanne C."/>
            <person name="Gautier V."/>
            <person name="Ament-Velasquez S.L."/>
            <person name="Kruys A."/>
            <person name="Hutchinson M.I."/>
            <person name="Powell A.J."/>
            <person name="Barry K."/>
            <person name="Miller A.N."/>
            <person name="Grigoriev I.V."/>
            <person name="Debuchy R."/>
            <person name="Gladieux P."/>
            <person name="Thoren M.H."/>
            <person name="Johannesson H."/>
        </authorList>
    </citation>
    <scope>NUCLEOTIDE SEQUENCE</scope>
    <source>
        <strain evidence="7">8032-3</strain>
    </source>
</reference>
<dbReference type="InterPro" id="IPR040050">
    <property type="entry name" value="ZNF830-like"/>
</dbReference>
<dbReference type="PANTHER" id="PTHR13278">
    <property type="entry name" value="ZINC FINGER PROTEIN 830"/>
    <property type="match status" value="1"/>
</dbReference>
<dbReference type="Proteomes" id="UP001244011">
    <property type="component" value="Unassembled WGS sequence"/>
</dbReference>
<keyword evidence="8" id="KW-1185">Reference proteome</keyword>
<dbReference type="PANTHER" id="PTHR13278:SF0">
    <property type="entry name" value="ZINC FINGER PROTEIN 830"/>
    <property type="match status" value="1"/>
</dbReference>
<evidence type="ECO:0000313" key="8">
    <source>
        <dbReference type="Proteomes" id="UP001244011"/>
    </source>
</evidence>
<keyword evidence="4" id="KW-0862">Zinc</keyword>
<dbReference type="GO" id="GO:0008270">
    <property type="term" value="F:zinc ion binding"/>
    <property type="evidence" value="ECO:0007669"/>
    <property type="project" value="UniProtKB-KW"/>
</dbReference>
<dbReference type="GO" id="GO:0044773">
    <property type="term" value="P:mitotic DNA damage checkpoint signaling"/>
    <property type="evidence" value="ECO:0007669"/>
    <property type="project" value="TreeGrafter"/>
</dbReference>
<evidence type="ECO:0008006" key="9">
    <source>
        <dbReference type="Google" id="ProtNLM"/>
    </source>
</evidence>
<name>A0AAJ0FTC1_9PEZI</name>
<protein>
    <recommendedName>
        <fullName evidence="9">Coiled-coil domain-containing protein 16</fullName>
    </recommendedName>
</protein>
<keyword evidence="2" id="KW-0479">Metal-binding</keyword>
<dbReference type="AlphaFoldDB" id="A0AAJ0FTC1"/>
<comment type="subcellular location">
    <subcellularLocation>
        <location evidence="1">Nucleus</location>
    </subcellularLocation>
</comment>
<feature type="region of interest" description="Disordered" evidence="6">
    <location>
        <begin position="52"/>
        <end position="223"/>
    </location>
</feature>
<feature type="region of interest" description="Disordered" evidence="6">
    <location>
        <begin position="249"/>
        <end position="279"/>
    </location>
</feature>